<dbReference type="GO" id="GO:0003677">
    <property type="term" value="F:DNA binding"/>
    <property type="evidence" value="ECO:0007669"/>
    <property type="project" value="InterPro"/>
</dbReference>
<dbReference type="Pfam" id="PF13443">
    <property type="entry name" value="HTH_26"/>
    <property type="match status" value="1"/>
</dbReference>
<dbReference type="AlphaFoldDB" id="A0A1B2DD87"/>
<sequence>MKVSYIKLWKLLLDKNLKKTDLLGLADISTTTLAKLSKNQPVSMEVIGRICKTLSCDFGDVMELITDDDHEK</sequence>
<proteinExistence type="predicted"/>
<feature type="domain" description="HTH cro/C1-type" evidence="1">
    <location>
        <begin position="7"/>
        <end position="67"/>
    </location>
</feature>
<organism evidence="2">
    <name type="scientific">Paenibacillus sp. BIHB 4019</name>
    <dbReference type="NCBI Taxonomy" id="1870819"/>
    <lineage>
        <taxon>Bacteria</taxon>
        <taxon>Bacillati</taxon>
        <taxon>Bacillota</taxon>
        <taxon>Bacilli</taxon>
        <taxon>Bacillales</taxon>
        <taxon>Paenibacillaceae</taxon>
        <taxon>Paenibacillus</taxon>
    </lineage>
</organism>
<protein>
    <submittedName>
        <fullName evidence="2">Transcriptional regulator</fullName>
    </submittedName>
</protein>
<gene>
    <name evidence="2" type="ORF">BBD42_03710</name>
</gene>
<accession>A0A1B2DD87</accession>
<name>A0A1B2DD87_9BACL</name>
<evidence type="ECO:0000259" key="1">
    <source>
        <dbReference type="Pfam" id="PF13443"/>
    </source>
</evidence>
<dbReference type="SUPFAM" id="SSF47413">
    <property type="entry name" value="lambda repressor-like DNA-binding domains"/>
    <property type="match status" value="1"/>
</dbReference>
<dbReference type="RefSeq" id="WP_099517059.1">
    <property type="nucleotide sequence ID" value="NZ_CP016808.1"/>
</dbReference>
<reference evidence="2" key="1">
    <citation type="submission" date="2016-08" db="EMBL/GenBank/DDBJ databases">
        <title>Complete Genome Seqeunce of Paenibacillus sp. BIHB 4019 from tea rhizoplane.</title>
        <authorList>
            <person name="Thakur R."/>
            <person name="Swarnkar M.K."/>
            <person name="Gulati A."/>
        </authorList>
    </citation>
    <scope>NUCLEOTIDE SEQUENCE [LARGE SCALE GENOMIC DNA]</scope>
    <source>
        <strain evidence="2">BIHB4019</strain>
    </source>
</reference>
<dbReference type="InterPro" id="IPR010982">
    <property type="entry name" value="Lambda_DNA-bd_dom_sf"/>
</dbReference>
<dbReference type="InterPro" id="IPR001387">
    <property type="entry name" value="Cro/C1-type_HTH"/>
</dbReference>
<evidence type="ECO:0000313" key="2">
    <source>
        <dbReference type="EMBL" id="ANY65666.1"/>
    </source>
</evidence>
<dbReference type="EMBL" id="CP016808">
    <property type="protein sequence ID" value="ANY65666.1"/>
    <property type="molecule type" value="Genomic_DNA"/>
</dbReference>